<organism evidence="1 2">
    <name type="scientific">Naumannella halotolerans</name>
    <dbReference type="NCBI Taxonomy" id="993414"/>
    <lineage>
        <taxon>Bacteria</taxon>
        <taxon>Bacillati</taxon>
        <taxon>Actinomycetota</taxon>
        <taxon>Actinomycetes</taxon>
        <taxon>Propionibacteriales</taxon>
        <taxon>Propionibacteriaceae</taxon>
        <taxon>Naumannella</taxon>
    </lineage>
</organism>
<proteinExistence type="predicted"/>
<name>A0A4R7J248_9ACTN</name>
<evidence type="ECO:0000313" key="2">
    <source>
        <dbReference type="Proteomes" id="UP000295371"/>
    </source>
</evidence>
<accession>A0A4R7J248</accession>
<reference evidence="1 2" key="1">
    <citation type="submission" date="2019-03" db="EMBL/GenBank/DDBJ databases">
        <title>Genomic Encyclopedia of Archaeal and Bacterial Type Strains, Phase II (KMG-II): from individual species to whole genera.</title>
        <authorList>
            <person name="Goeker M."/>
        </authorList>
    </citation>
    <scope>NUCLEOTIDE SEQUENCE [LARGE SCALE GENOMIC DNA]</scope>
    <source>
        <strain evidence="1 2">DSM 24323</strain>
    </source>
</reference>
<dbReference type="PROSITE" id="PS51257">
    <property type="entry name" value="PROKAR_LIPOPROTEIN"/>
    <property type="match status" value="1"/>
</dbReference>
<gene>
    <name evidence="1" type="ORF">CLV29_2557</name>
</gene>
<comment type="caution">
    <text evidence="1">The sequence shown here is derived from an EMBL/GenBank/DDBJ whole genome shotgun (WGS) entry which is preliminary data.</text>
</comment>
<keyword evidence="2" id="KW-1185">Reference proteome</keyword>
<dbReference type="EMBL" id="SOAW01000002">
    <property type="protein sequence ID" value="TDT31144.1"/>
    <property type="molecule type" value="Genomic_DNA"/>
</dbReference>
<dbReference type="RefSeq" id="WP_133755451.1">
    <property type="nucleotide sequence ID" value="NZ_SOAW01000002.1"/>
</dbReference>
<evidence type="ECO:0000313" key="1">
    <source>
        <dbReference type="EMBL" id="TDT31144.1"/>
    </source>
</evidence>
<dbReference type="AlphaFoldDB" id="A0A4R7J248"/>
<dbReference type="Proteomes" id="UP000295371">
    <property type="component" value="Unassembled WGS sequence"/>
</dbReference>
<dbReference type="OrthoDB" id="5118681at2"/>
<protein>
    <recommendedName>
        <fullName evidence="3">Lipoprotein</fullName>
    </recommendedName>
</protein>
<sequence>MKKTGGLVAALFLLAACGGPEKDATYDSVEALRDAAIEAGYECPNWEQRNQVTAAAQSGSCSTADVFATYLSEAARDEAVNNLKAFAADFDDMPVTVLAGPNWTINAPDEAVHELHEKLGGTVVGG</sequence>
<evidence type="ECO:0008006" key="3">
    <source>
        <dbReference type="Google" id="ProtNLM"/>
    </source>
</evidence>